<accession>A0A0G4KP89</accession>
<organism evidence="1 2">
    <name type="scientific">Verticillium longisporum</name>
    <name type="common">Verticillium dahliae var. longisporum</name>
    <dbReference type="NCBI Taxonomy" id="100787"/>
    <lineage>
        <taxon>Eukaryota</taxon>
        <taxon>Fungi</taxon>
        <taxon>Dikarya</taxon>
        <taxon>Ascomycota</taxon>
        <taxon>Pezizomycotina</taxon>
        <taxon>Sordariomycetes</taxon>
        <taxon>Hypocreomycetidae</taxon>
        <taxon>Glomerellales</taxon>
        <taxon>Plectosphaerellaceae</taxon>
        <taxon>Verticillium</taxon>
    </lineage>
</organism>
<reference evidence="2" key="1">
    <citation type="submission" date="2015-05" db="EMBL/GenBank/DDBJ databases">
        <authorList>
            <person name="Fogelqvist Johan"/>
        </authorList>
    </citation>
    <scope>NUCLEOTIDE SEQUENCE [LARGE SCALE GENOMIC DNA]</scope>
</reference>
<dbReference type="EMBL" id="CVQI01002336">
    <property type="protein sequence ID" value="CRK11607.1"/>
    <property type="molecule type" value="Genomic_DNA"/>
</dbReference>
<proteinExistence type="predicted"/>
<dbReference type="Proteomes" id="UP000045706">
    <property type="component" value="Unassembled WGS sequence"/>
</dbReference>
<dbReference type="AlphaFoldDB" id="A0A0G4KP89"/>
<gene>
    <name evidence="1" type="ORF">BN1723_009421</name>
</gene>
<name>A0A0G4KP89_VERLO</name>
<sequence>MYFWSRLPKEEFLNPSTAAGISFLSSGGGMPLSIASGKSTKIILARMVPKLGAQSNLTPWPSL</sequence>
<evidence type="ECO:0000313" key="1">
    <source>
        <dbReference type="EMBL" id="CRK11607.1"/>
    </source>
</evidence>
<evidence type="ECO:0000313" key="2">
    <source>
        <dbReference type="Proteomes" id="UP000045706"/>
    </source>
</evidence>
<protein>
    <submittedName>
        <fullName evidence="1">Uncharacterized protein</fullName>
    </submittedName>
</protein>